<gene>
    <name evidence="1" type="ORF">ARMGADRAFT_334960</name>
</gene>
<dbReference type="Proteomes" id="UP000217790">
    <property type="component" value="Unassembled WGS sequence"/>
</dbReference>
<accession>A0A2H3DJH3</accession>
<protein>
    <submittedName>
        <fullName evidence="1">Uncharacterized protein</fullName>
    </submittedName>
</protein>
<dbReference type="InParanoid" id="A0A2H3DJH3"/>
<name>A0A2H3DJH3_ARMGA</name>
<evidence type="ECO:0000313" key="1">
    <source>
        <dbReference type="EMBL" id="PBK89217.1"/>
    </source>
</evidence>
<evidence type="ECO:0000313" key="2">
    <source>
        <dbReference type="Proteomes" id="UP000217790"/>
    </source>
</evidence>
<dbReference type="AlphaFoldDB" id="A0A2H3DJH3"/>
<reference evidence="2" key="1">
    <citation type="journal article" date="2017" name="Nat. Ecol. Evol.">
        <title>Genome expansion and lineage-specific genetic innovations in the forest pathogenic fungi Armillaria.</title>
        <authorList>
            <person name="Sipos G."/>
            <person name="Prasanna A.N."/>
            <person name="Walter M.C."/>
            <person name="O'Connor E."/>
            <person name="Balint B."/>
            <person name="Krizsan K."/>
            <person name="Kiss B."/>
            <person name="Hess J."/>
            <person name="Varga T."/>
            <person name="Slot J."/>
            <person name="Riley R."/>
            <person name="Boka B."/>
            <person name="Rigling D."/>
            <person name="Barry K."/>
            <person name="Lee J."/>
            <person name="Mihaltcheva S."/>
            <person name="LaButti K."/>
            <person name="Lipzen A."/>
            <person name="Waldron R."/>
            <person name="Moloney N.M."/>
            <person name="Sperisen C."/>
            <person name="Kredics L."/>
            <person name="Vagvoelgyi C."/>
            <person name="Patrignani A."/>
            <person name="Fitzpatrick D."/>
            <person name="Nagy I."/>
            <person name="Doyle S."/>
            <person name="Anderson J.B."/>
            <person name="Grigoriev I.V."/>
            <person name="Gueldener U."/>
            <person name="Muensterkoetter M."/>
            <person name="Nagy L.G."/>
        </authorList>
    </citation>
    <scope>NUCLEOTIDE SEQUENCE [LARGE SCALE GENOMIC DNA]</scope>
    <source>
        <strain evidence="2">Ar21-2</strain>
    </source>
</reference>
<dbReference type="EMBL" id="KZ293669">
    <property type="protein sequence ID" value="PBK89217.1"/>
    <property type="molecule type" value="Genomic_DNA"/>
</dbReference>
<keyword evidence="2" id="KW-1185">Reference proteome</keyword>
<proteinExistence type="predicted"/>
<sequence length="104" mass="12115">MRIVARSSSFSLMSDGREETFRLNEVVSHHGAWQVRVLCAIQQRCSICKYMYFDVTRQSHARRSDGRCNCLGNENCTFDIVNVCNTHIDQLWLDAGRKFARRQL</sequence>
<organism evidence="1 2">
    <name type="scientific">Armillaria gallica</name>
    <name type="common">Bulbous honey fungus</name>
    <name type="synonym">Armillaria bulbosa</name>
    <dbReference type="NCBI Taxonomy" id="47427"/>
    <lineage>
        <taxon>Eukaryota</taxon>
        <taxon>Fungi</taxon>
        <taxon>Dikarya</taxon>
        <taxon>Basidiomycota</taxon>
        <taxon>Agaricomycotina</taxon>
        <taxon>Agaricomycetes</taxon>
        <taxon>Agaricomycetidae</taxon>
        <taxon>Agaricales</taxon>
        <taxon>Marasmiineae</taxon>
        <taxon>Physalacriaceae</taxon>
        <taxon>Armillaria</taxon>
    </lineage>
</organism>